<keyword evidence="1" id="KW-0472">Membrane</keyword>
<reference evidence="4" key="1">
    <citation type="journal article" date="2019" name="Int. J. Syst. Evol. Microbiol.">
        <title>The Global Catalogue of Microorganisms (GCM) 10K type strain sequencing project: providing services to taxonomists for standard genome sequencing and annotation.</title>
        <authorList>
            <consortium name="The Broad Institute Genomics Platform"/>
            <consortium name="The Broad Institute Genome Sequencing Center for Infectious Disease"/>
            <person name="Wu L."/>
            <person name="Ma J."/>
        </authorList>
    </citation>
    <scope>NUCLEOTIDE SEQUENCE [LARGE SCALE GENOMIC DNA]</scope>
    <source>
        <strain evidence="4">JCM 18285</strain>
    </source>
</reference>
<dbReference type="PROSITE" id="PS51257">
    <property type="entry name" value="PROKAR_LIPOPROTEIN"/>
    <property type="match status" value="1"/>
</dbReference>
<keyword evidence="1" id="KW-1133">Transmembrane helix</keyword>
<evidence type="ECO:0000259" key="2">
    <source>
        <dbReference type="Pfam" id="PF14240"/>
    </source>
</evidence>
<name>A0ABP9G9S8_9FLAO</name>
<accession>A0ABP9G9S8</accession>
<protein>
    <recommendedName>
        <fullName evidence="2">YHYH domain-containing protein</fullName>
    </recommendedName>
</protein>
<dbReference type="PANTHER" id="PTHR30289">
    <property type="entry name" value="UNCHARACTERIZED PROTEIN YBCL-RELATED"/>
    <property type="match status" value="1"/>
</dbReference>
<keyword evidence="4" id="KW-1185">Reference proteome</keyword>
<evidence type="ECO:0000256" key="1">
    <source>
        <dbReference type="SAM" id="Phobius"/>
    </source>
</evidence>
<keyword evidence="1" id="KW-0812">Transmembrane</keyword>
<proteinExistence type="predicted"/>
<evidence type="ECO:0000313" key="4">
    <source>
        <dbReference type="Proteomes" id="UP001501302"/>
    </source>
</evidence>
<dbReference type="Proteomes" id="UP001501302">
    <property type="component" value="Unassembled WGS sequence"/>
</dbReference>
<dbReference type="PANTHER" id="PTHR30289:SF8">
    <property type="entry name" value="YHYH DOMAIN-CONTAINING PROTEIN"/>
    <property type="match status" value="1"/>
</dbReference>
<gene>
    <name evidence="3" type="ORF">GCM10023314_02390</name>
</gene>
<dbReference type="EMBL" id="BAABJJ010000002">
    <property type="protein sequence ID" value="GAA4933452.1"/>
    <property type="molecule type" value="Genomic_DNA"/>
</dbReference>
<organism evidence="3 4">
    <name type="scientific">Algibacter agarivorans</name>
    <dbReference type="NCBI Taxonomy" id="1109741"/>
    <lineage>
        <taxon>Bacteria</taxon>
        <taxon>Pseudomonadati</taxon>
        <taxon>Bacteroidota</taxon>
        <taxon>Flavobacteriia</taxon>
        <taxon>Flavobacteriales</taxon>
        <taxon>Flavobacteriaceae</taxon>
        <taxon>Algibacter</taxon>
    </lineage>
</organism>
<dbReference type="RefSeq" id="WP_345189678.1">
    <property type="nucleotide sequence ID" value="NZ_BAABJJ010000002.1"/>
</dbReference>
<comment type="caution">
    <text evidence="3">The sequence shown here is derived from an EMBL/GenBank/DDBJ whole genome shotgun (WGS) entry which is preliminary data.</text>
</comment>
<feature type="domain" description="YHYH" evidence="2">
    <location>
        <begin position="220"/>
        <end position="254"/>
    </location>
</feature>
<dbReference type="InterPro" id="IPR025924">
    <property type="entry name" value="YHYH_dom"/>
</dbReference>
<feature type="domain" description="YHYH" evidence="2">
    <location>
        <begin position="121"/>
        <end position="213"/>
    </location>
</feature>
<sequence>MKKLFKKPIGIIGITGIIMLGIFTLVACSGSDDSVTDEMDDDDEEMVDDTDYDITSVLSKFEGTGLSYEVSGNTVTFTTADLPNHSSPYWPTSNPLYEVYSGTNSSWNKNPNEIAEQNIVFTITLNPKEASSKQATPLGPIGISRNGVVFFNQYAGPNQPLTNEINSFDQYLGHPTGRDQYHYHIEPTYLTQQFGEDAFLGLLSDGFPVYGPIENGKTITNSDLDAYHGHTSATPDFPNGIYHYHITNQDPYINGNGYFGTAGNISR</sequence>
<dbReference type="Pfam" id="PF14240">
    <property type="entry name" value="YHYH"/>
    <property type="match status" value="2"/>
</dbReference>
<evidence type="ECO:0000313" key="3">
    <source>
        <dbReference type="EMBL" id="GAA4933452.1"/>
    </source>
</evidence>
<feature type="transmembrane region" description="Helical" evidence="1">
    <location>
        <begin position="9"/>
        <end position="27"/>
    </location>
</feature>